<comment type="caution">
    <text evidence="2">The sequence shown here is derived from an EMBL/GenBank/DDBJ whole genome shotgun (WGS) entry which is preliminary data.</text>
</comment>
<proteinExistence type="predicted"/>
<accession>A0ABU3AYN7</accession>
<evidence type="ECO:0000256" key="1">
    <source>
        <dbReference type="SAM" id="MobiDB-lite"/>
    </source>
</evidence>
<evidence type="ECO:0000313" key="3">
    <source>
        <dbReference type="Proteomes" id="UP001180724"/>
    </source>
</evidence>
<feature type="region of interest" description="Disordered" evidence="1">
    <location>
        <begin position="52"/>
        <end position="79"/>
    </location>
</feature>
<feature type="non-terminal residue" evidence="2">
    <location>
        <position position="79"/>
    </location>
</feature>
<name>A0ABU3AYN7_9ACTN</name>
<dbReference type="Proteomes" id="UP001180724">
    <property type="component" value="Unassembled WGS sequence"/>
</dbReference>
<feature type="compositionally biased region" description="Pro residues" evidence="1">
    <location>
        <begin position="61"/>
        <end position="79"/>
    </location>
</feature>
<reference evidence="2" key="1">
    <citation type="submission" date="2024-05" db="EMBL/GenBank/DDBJ databases">
        <title>30 novel species of actinomycetes from the DSMZ collection.</title>
        <authorList>
            <person name="Nouioui I."/>
        </authorList>
    </citation>
    <scope>NUCLEOTIDE SEQUENCE</scope>
    <source>
        <strain evidence="2">DSM 40712</strain>
    </source>
</reference>
<protein>
    <submittedName>
        <fullName evidence="2">Uncharacterized protein</fullName>
    </submittedName>
</protein>
<gene>
    <name evidence="2" type="ORF">RM812_31510</name>
</gene>
<organism evidence="2 3">
    <name type="scientific">Streptomyces lancefieldiae</name>
    <dbReference type="NCBI Taxonomy" id="3075520"/>
    <lineage>
        <taxon>Bacteria</taxon>
        <taxon>Bacillati</taxon>
        <taxon>Actinomycetota</taxon>
        <taxon>Actinomycetes</taxon>
        <taxon>Kitasatosporales</taxon>
        <taxon>Streptomycetaceae</taxon>
        <taxon>Streptomyces</taxon>
    </lineage>
</organism>
<evidence type="ECO:0000313" key="2">
    <source>
        <dbReference type="EMBL" id="MDT0614702.1"/>
    </source>
</evidence>
<dbReference type="EMBL" id="JAVRFH010000044">
    <property type="protein sequence ID" value="MDT0614702.1"/>
    <property type="molecule type" value="Genomic_DNA"/>
</dbReference>
<sequence>MHGPEPTRSALAGRALALVTLAFTLVGVPLGPARADACAYVSNGPGGTDAVSVAGKASWPTFPPCPEPSPTPTPTPTPK</sequence>
<keyword evidence="3" id="KW-1185">Reference proteome</keyword>